<dbReference type="SUPFAM" id="SSF50465">
    <property type="entry name" value="EF-Tu/eEF-1alpha/eIF2-gamma C-terminal domain"/>
    <property type="match status" value="1"/>
</dbReference>
<dbReference type="GO" id="GO:0003746">
    <property type="term" value="F:translation elongation factor activity"/>
    <property type="evidence" value="ECO:0007669"/>
    <property type="project" value="UniProtKB-UniRule"/>
</dbReference>
<dbReference type="Pfam" id="PF03144">
    <property type="entry name" value="GTP_EFTU_D2"/>
    <property type="match status" value="1"/>
</dbReference>
<keyword evidence="2 12" id="KW-0963">Cytoplasm</keyword>
<dbReference type="InterPro" id="IPR004160">
    <property type="entry name" value="Transl_elong_EFTu/EF1A_C"/>
</dbReference>
<dbReference type="Gene3D" id="3.40.50.300">
    <property type="entry name" value="P-loop containing nucleotide triphosphate hydrolases"/>
    <property type="match status" value="1"/>
</dbReference>
<dbReference type="InterPro" id="IPR004161">
    <property type="entry name" value="EFTu-like_2"/>
</dbReference>
<dbReference type="FunFam" id="2.40.30.10:FF:000001">
    <property type="entry name" value="Elongation factor Tu"/>
    <property type="match status" value="1"/>
</dbReference>
<dbReference type="Pfam" id="PF03143">
    <property type="entry name" value="GTP_EFTU_D3"/>
    <property type="match status" value="1"/>
</dbReference>
<dbReference type="NCBIfam" id="NF000766">
    <property type="entry name" value="PRK00049.1"/>
    <property type="match status" value="1"/>
</dbReference>
<comment type="caution">
    <text evidence="14">The sequence shown here is derived from an EMBL/GenBank/DDBJ whole genome shotgun (WGS) entry which is preliminary data.</text>
</comment>
<dbReference type="SUPFAM" id="SSF52540">
    <property type="entry name" value="P-loop containing nucleoside triphosphate hydrolases"/>
    <property type="match status" value="1"/>
</dbReference>
<dbReference type="GO" id="GO:0000287">
    <property type="term" value="F:magnesium ion binding"/>
    <property type="evidence" value="ECO:0007669"/>
    <property type="project" value="UniProtKB-UniRule"/>
</dbReference>
<reference evidence="14 15" key="1">
    <citation type="submission" date="2019-09" db="EMBL/GenBank/DDBJ databases">
        <title>Flavobacterium sp. nov., isolated from glacier ice.</title>
        <authorList>
            <person name="Liu Q."/>
        </authorList>
    </citation>
    <scope>NUCLEOTIDE SEQUENCE [LARGE SCALE GENOMIC DNA]</scope>
    <source>
        <strain evidence="14 15">NBRC 112527</strain>
    </source>
</reference>
<dbReference type="InterPro" id="IPR031157">
    <property type="entry name" value="G_TR_CS"/>
</dbReference>
<dbReference type="GO" id="GO:0005829">
    <property type="term" value="C:cytosol"/>
    <property type="evidence" value="ECO:0007669"/>
    <property type="project" value="TreeGrafter"/>
</dbReference>
<evidence type="ECO:0000256" key="9">
    <source>
        <dbReference type="ARBA" id="ARBA00058140"/>
    </source>
</evidence>
<dbReference type="NCBIfam" id="TIGR00485">
    <property type="entry name" value="EF-Tu"/>
    <property type="match status" value="1"/>
</dbReference>
<keyword evidence="12" id="KW-0479">Metal-binding</keyword>
<feature type="domain" description="Tr-type G" evidence="13">
    <location>
        <begin position="10"/>
        <end position="204"/>
    </location>
</feature>
<dbReference type="GO" id="GO:0005525">
    <property type="term" value="F:GTP binding"/>
    <property type="evidence" value="ECO:0007669"/>
    <property type="project" value="UniProtKB-UniRule"/>
</dbReference>
<comment type="function">
    <text evidence="12">GTP hydrolase that promotes the GTP-dependent binding of aminoacyl-tRNA to the A-site of ribosomes during protein biosynthesis.</text>
</comment>
<dbReference type="PANTHER" id="PTHR43721">
    <property type="entry name" value="ELONGATION FACTOR TU-RELATED"/>
    <property type="match status" value="1"/>
</dbReference>
<dbReference type="Proteomes" id="UP000490922">
    <property type="component" value="Unassembled WGS sequence"/>
</dbReference>
<dbReference type="InterPro" id="IPR005225">
    <property type="entry name" value="Small_GTP-bd"/>
</dbReference>
<proteinExistence type="inferred from homology"/>
<dbReference type="GO" id="GO:0003924">
    <property type="term" value="F:GTPase activity"/>
    <property type="evidence" value="ECO:0007669"/>
    <property type="project" value="UniProtKB-UniRule"/>
</dbReference>
<dbReference type="InterPro" id="IPR050055">
    <property type="entry name" value="EF-Tu_GTPase"/>
</dbReference>
<dbReference type="InterPro" id="IPR009000">
    <property type="entry name" value="Transl_B-barrel_sf"/>
</dbReference>
<comment type="subunit">
    <text evidence="11">(Microbial infection) Upon infection by bacteriophage Qbeta, part of the viral RNA-dependent RNA polymerase complex, the other subunits are the viral replicase catalytic subunit (AC P14647), host ribosomal protein S1 and EF-Ts.</text>
</comment>
<dbReference type="RefSeq" id="WP_151106569.1">
    <property type="nucleotide sequence ID" value="NZ_WAEM01000002.1"/>
</dbReference>
<sequence>MAKENFNRNKPHLNIGTIGHVDHGKTTLTAAITKVLSDAGYCQAKSFDQIDNAPEEKERGITINTSHVEYETANRHYAHVDCPGHADYVKNMVTGAAQMDGAILVVAATDGPMPQTREHILLGRQVGIPRMVVFMNKVDMVDDEELLELVEMEIRDLLNFYEYDGDNGPVVQGSALGGLNNDPAWVPKIIELMAACDSWIEEPIRDTAKPFLMPVEDVFTITGRGTVATGRIETGICNTGDPVEIIGMGAEKLTSTVTGIEMFRQILDRGEAGDNAGILLRGVAKEDIKRGMVIIKPGSVKPHAVFKAEVYILKKEEGGRHTPFHNNYRPQFYVRTTDVTGVITLPTGVEMVMPGDNLTINVSLLSPIAMSVGLRFAIREGGRTVGAGQVTEIVG</sequence>
<protein>
    <recommendedName>
        <fullName evidence="8 12">Elongation factor Tu</fullName>
        <shortName evidence="12">EF-Tu</shortName>
        <ecNumber evidence="12">3.6.5.3</ecNumber>
    </recommendedName>
</protein>
<dbReference type="AlphaFoldDB" id="A0A7J5AGG8"/>
<gene>
    <name evidence="12 14" type="primary">tuf</name>
    <name evidence="14" type="ORF">F6464_04250</name>
</gene>
<feature type="binding site" evidence="12">
    <location>
        <begin position="19"/>
        <end position="26"/>
    </location>
    <ligand>
        <name>GTP</name>
        <dbReference type="ChEBI" id="CHEBI:37565"/>
    </ligand>
</feature>
<dbReference type="SUPFAM" id="SSF50447">
    <property type="entry name" value="Translation proteins"/>
    <property type="match status" value="1"/>
</dbReference>
<feature type="binding site" evidence="12">
    <location>
        <begin position="81"/>
        <end position="85"/>
    </location>
    <ligand>
        <name>GTP</name>
        <dbReference type="ChEBI" id="CHEBI:37565"/>
    </ligand>
</feature>
<comment type="similarity">
    <text evidence="1 12">Belongs to the TRAFAC class translation factor GTPase superfamily. Classic translation factor GTPase family. EF-Tu/EF-1A subfamily.</text>
</comment>
<comment type="function">
    <text evidence="9">May play an important regulatory role in cell growth and in the bacterial response to nutrient deprivation.</text>
</comment>
<evidence type="ECO:0000256" key="11">
    <source>
        <dbReference type="ARBA" id="ARBA00064283"/>
    </source>
</evidence>
<dbReference type="InterPro" id="IPR004541">
    <property type="entry name" value="Transl_elong_EFTu/EF1A_bac/org"/>
</dbReference>
<dbReference type="InterPro" id="IPR027417">
    <property type="entry name" value="P-loop_NTPase"/>
</dbReference>
<keyword evidence="7 12" id="KW-0342">GTP-binding</keyword>
<keyword evidence="6 12" id="KW-0648">Protein biosynthesis</keyword>
<comment type="subcellular location">
    <subcellularLocation>
        <location evidence="12">Cytoplasm</location>
    </subcellularLocation>
</comment>
<evidence type="ECO:0000256" key="12">
    <source>
        <dbReference type="HAMAP-Rule" id="MF_00118"/>
    </source>
</evidence>
<comment type="subunit">
    <text evidence="10">Monomer. Heterotetramer composed of two EF-Ts.EF-Tu dimer complexes.</text>
</comment>
<keyword evidence="4 12" id="KW-0251">Elongation factor</keyword>
<keyword evidence="3 12" id="KW-0547">Nucleotide-binding</keyword>
<dbReference type="NCBIfam" id="NF009372">
    <property type="entry name" value="PRK12735.1"/>
    <property type="match status" value="1"/>
</dbReference>
<feature type="binding site" evidence="12">
    <location>
        <position position="26"/>
    </location>
    <ligand>
        <name>Mg(2+)</name>
        <dbReference type="ChEBI" id="CHEBI:18420"/>
    </ligand>
</feature>
<name>A0A7J5AGG8_9FLAO</name>
<dbReference type="FunFam" id="3.40.50.300:FF:000003">
    <property type="entry name" value="Elongation factor Tu"/>
    <property type="match status" value="1"/>
</dbReference>
<evidence type="ECO:0000259" key="13">
    <source>
        <dbReference type="PROSITE" id="PS51722"/>
    </source>
</evidence>
<dbReference type="PANTHER" id="PTHR43721:SF22">
    <property type="entry name" value="ELONGATION FACTOR TU, MITOCHONDRIAL"/>
    <property type="match status" value="1"/>
</dbReference>
<dbReference type="EC" id="3.6.5.3" evidence="12"/>
<dbReference type="NCBIfam" id="NF009373">
    <property type="entry name" value="PRK12736.1"/>
    <property type="match status" value="1"/>
</dbReference>
<dbReference type="Gene3D" id="2.40.30.10">
    <property type="entry name" value="Translation factors"/>
    <property type="match status" value="2"/>
</dbReference>
<evidence type="ECO:0000313" key="14">
    <source>
        <dbReference type="EMBL" id="KAB1156573.1"/>
    </source>
</evidence>
<accession>A0A7J5AGG8</accession>
<dbReference type="InterPro" id="IPR033720">
    <property type="entry name" value="EFTU_2"/>
</dbReference>
<dbReference type="OrthoDB" id="9804504at2"/>
<dbReference type="PRINTS" id="PR00315">
    <property type="entry name" value="ELONGATNFCT"/>
</dbReference>
<evidence type="ECO:0000256" key="3">
    <source>
        <dbReference type="ARBA" id="ARBA00022741"/>
    </source>
</evidence>
<evidence type="ECO:0000256" key="6">
    <source>
        <dbReference type="ARBA" id="ARBA00022917"/>
    </source>
</evidence>
<evidence type="ECO:0000256" key="2">
    <source>
        <dbReference type="ARBA" id="ARBA00022490"/>
    </source>
</evidence>
<dbReference type="Pfam" id="PF00009">
    <property type="entry name" value="GTP_EFTU"/>
    <property type="match status" value="1"/>
</dbReference>
<dbReference type="NCBIfam" id="TIGR00231">
    <property type="entry name" value="small_GTP"/>
    <property type="match status" value="1"/>
</dbReference>
<keyword evidence="5 12" id="KW-0378">Hydrolase</keyword>
<dbReference type="EMBL" id="WAEM01000002">
    <property type="protein sequence ID" value="KAB1156573.1"/>
    <property type="molecule type" value="Genomic_DNA"/>
</dbReference>
<dbReference type="CDD" id="cd03697">
    <property type="entry name" value="EFTU_II"/>
    <property type="match status" value="1"/>
</dbReference>
<dbReference type="InterPro" id="IPR000795">
    <property type="entry name" value="T_Tr_GTP-bd_dom"/>
</dbReference>
<evidence type="ECO:0000256" key="8">
    <source>
        <dbReference type="ARBA" id="ARBA00029554"/>
    </source>
</evidence>
<dbReference type="CDD" id="cd01884">
    <property type="entry name" value="EF_Tu"/>
    <property type="match status" value="1"/>
</dbReference>
<organism evidence="14 15">
    <name type="scientific">Flavobacterium luteum</name>
    <dbReference type="NCBI Taxonomy" id="2026654"/>
    <lineage>
        <taxon>Bacteria</taxon>
        <taxon>Pseudomonadati</taxon>
        <taxon>Bacteroidota</taxon>
        <taxon>Flavobacteriia</taxon>
        <taxon>Flavobacteriales</taxon>
        <taxon>Flavobacteriaceae</taxon>
        <taxon>Flavobacterium</taxon>
    </lineage>
</organism>
<evidence type="ECO:0000256" key="4">
    <source>
        <dbReference type="ARBA" id="ARBA00022768"/>
    </source>
</evidence>
<feature type="binding site" evidence="12">
    <location>
        <begin position="136"/>
        <end position="139"/>
    </location>
    <ligand>
        <name>GTP</name>
        <dbReference type="ChEBI" id="CHEBI:37565"/>
    </ligand>
</feature>
<dbReference type="InterPro" id="IPR041709">
    <property type="entry name" value="EF-Tu_GTP-bd"/>
</dbReference>
<keyword evidence="12" id="KW-0460">Magnesium</keyword>
<evidence type="ECO:0000256" key="7">
    <source>
        <dbReference type="ARBA" id="ARBA00023134"/>
    </source>
</evidence>
<evidence type="ECO:0000256" key="5">
    <source>
        <dbReference type="ARBA" id="ARBA00022801"/>
    </source>
</evidence>
<dbReference type="PROSITE" id="PS51722">
    <property type="entry name" value="G_TR_2"/>
    <property type="match status" value="1"/>
</dbReference>
<comment type="catalytic activity">
    <reaction evidence="12">
        <text>GTP + H2O = GDP + phosphate + H(+)</text>
        <dbReference type="Rhea" id="RHEA:19669"/>
        <dbReference type="ChEBI" id="CHEBI:15377"/>
        <dbReference type="ChEBI" id="CHEBI:15378"/>
        <dbReference type="ChEBI" id="CHEBI:37565"/>
        <dbReference type="ChEBI" id="CHEBI:43474"/>
        <dbReference type="ChEBI" id="CHEBI:58189"/>
        <dbReference type="EC" id="3.6.5.3"/>
    </reaction>
</comment>
<evidence type="ECO:0000256" key="10">
    <source>
        <dbReference type="ARBA" id="ARBA00063778"/>
    </source>
</evidence>
<dbReference type="HAMAP" id="MF_00118_B">
    <property type="entry name" value="EF_Tu_B"/>
    <property type="match status" value="1"/>
</dbReference>
<dbReference type="PROSITE" id="PS00301">
    <property type="entry name" value="G_TR_1"/>
    <property type="match status" value="1"/>
</dbReference>
<keyword evidence="15" id="KW-1185">Reference proteome</keyword>
<dbReference type="InterPro" id="IPR009001">
    <property type="entry name" value="Transl_elong_EF1A/Init_IF2_C"/>
</dbReference>
<evidence type="ECO:0000313" key="15">
    <source>
        <dbReference type="Proteomes" id="UP000490922"/>
    </source>
</evidence>
<evidence type="ECO:0000256" key="1">
    <source>
        <dbReference type="ARBA" id="ARBA00007249"/>
    </source>
</evidence>
<dbReference type="CDD" id="cd03707">
    <property type="entry name" value="EFTU_III"/>
    <property type="match status" value="1"/>
</dbReference>